<accession>A0A5A5T8K4</accession>
<proteinExistence type="predicted"/>
<reference evidence="1 2" key="1">
    <citation type="submission" date="2019-01" db="EMBL/GenBank/DDBJ databases">
        <title>Draft genome sequence of Dictyobacter sp. Uno17.</title>
        <authorList>
            <person name="Wang C.M."/>
            <person name="Zheng Y."/>
            <person name="Sakai Y."/>
            <person name="Abe K."/>
            <person name="Yokota A."/>
            <person name="Yabe S."/>
        </authorList>
    </citation>
    <scope>NUCLEOTIDE SEQUENCE [LARGE SCALE GENOMIC DNA]</scope>
    <source>
        <strain evidence="1 2">Uno17</strain>
    </source>
</reference>
<dbReference type="AlphaFoldDB" id="A0A5A5T8K4"/>
<comment type="caution">
    <text evidence="1">The sequence shown here is derived from an EMBL/GenBank/DDBJ whole genome shotgun (WGS) entry which is preliminary data.</text>
</comment>
<dbReference type="EMBL" id="BIXY01000009">
    <property type="protein sequence ID" value="GCF07373.1"/>
    <property type="molecule type" value="Genomic_DNA"/>
</dbReference>
<keyword evidence="2" id="KW-1185">Reference proteome</keyword>
<protein>
    <submittedName>
        <fullName evidence="1">Uncharacterized protein</fullName>
    </submittedName>
</protein>
<evidence type="ECO:0000313" key="1">
    <source>
        <dbReference type="EMBL" id="GCF07373.1"/>
    </source>
</evidence>
<evidence type="ECO:0000313" key="2">
    <source>
        <dbReference type="Proteomes" id="UP000322530"/>
    </source>
</evidence>
<dbReference type="Proteomes" id="UP000322530">
    <property type="component" value="Unassembled WGS sequence"/>
</dbReference>
<name>A0A5A5T8K4_9CHLR</name>
<organism evidence="1 2">
    <name type="scientific">Dictyobacter arantiisoli</name>
    <dbReference type="NCBI Taxonomy" id="2014874"/>
    <lineage>
        <taxon>Bacteria</taxon>
        <taxon>Bacillati</taxon>
        <taxon>Chloroflexota</taxon>
        <taxon>Ktedonobacteria</taxon>
        <taxon>Ktedonobacterales</taxon>
        <taxon>Dictyobacteraceae</taxon>
        <taxon>Dictyobacter</taxon>
    </lineage>
</organism>
<gene>
    <name evidence="1" type="ORF">KDI_09370</name>
</gene>
<sequence length="184" mass="20642">MGPDCPAPADAVLVDARDIPQASLSVAYMPVDSHCMLARDFDMVAALATVVDTTAAHWVLVDMAVAHLPEEVQAAWVPGAVVVDESCQELIFLAALVPVVDREEVHPQIHLADNNYLTSFILYFEFISYMMACRSSAVRKPRSHNERTGFKDLHSIQLMKILCTMLVYREYMLKKSYCLLHKDE</sequence>